<dbReference type="Gene3D" id="3.30.460.10">
    <property type="entry name" value="Beta Polymerase, domain 2"/>
    <property type="match status" value="2"/>
</dbReference>
<comment type="cofactor">
    <cofactor evidence="1">
        <name>Mn(2+)</name>
        <dbReference type="ChEBI" id="CHEBI:29035"/>
    </cofactor>
</comment>
<feature type="region of interest" description="Disordered" evidence="7">
    <location>
        <begin position="1"/>
        <end position="52"/>
    </location>
</feature>
<dbReference type="PROSITE" id="PS50158">
    <property type="entry name" value="ZF_CCHC"/>
    <property type="match status" value="3"/>
</dbReference>
<dbReference type="SUPFAM" id="SSF81631">
    <property type="entry name" value="PAP/OAS1 substrate-binding domain"/>
    <property type="match status" value="2"/>
</dbReference>
<feature type="region of interest" description="Disordered" evidence="7">
    <location>
        <begin position="211"/>
        <end position="236"/>
    </location>
</feature>
<gene>
    <name evidence="10" type="primary">TUT4</name>
</gene>
<dbReference type="InterPro" id="IPR002058">
    <property type="entry name" value="PAP_assoc"/>
</dbReference>
<evidence type="ECO:0000256" key="5">
    <source>
        <dbReference type="ARBA" id="ARBA00022842"/>
    </source>
</evidence>
<evidence type="ECO:0000259" key="8">
    <source>
        <dbReference type="PROSITE" id="PS50158"/>
    </source>
</evidence>
<accession>A0ABM4XPU9</accession>
<keyword evidence="5" id="KW-0460">Magnesium</keyword>
<keyword evidence="10" id="KW-0548">Nucleotidyltransferase</keyword>
<evidence type="ECO:0000313" key="10">
    <source>
        <dbReference type="RefSeq" id="XP_072580060.1"/>
    </source>
</evidence>
<feature type="domain" description="CCHC-type" evidence="8">
    <location>
        <begin position="1225"/>
        <end position="1240"/>
    </location>
</feature>
<evidence type="ECO:0000256" key="4">
    <source>
        <dbReference type="ARBA" id="ARBA00022723"/>
    </source>
</evidence>
<feature type="region of interest" description="Disordered" evidence="7">
    <location>
        <begin position="1327"/>
        <end position="1407"/>
    </location>
</feature>
<dbReference type="Gene3D" id="4.10.60.10">
    <property type="entry name" value="Zinc finger, CCHC-type"/>
    <property type="match status" value="1"/>
</dbReference>
<proteinExistence type="predicted"/>
<keyword evidence="9" id="KW-1185">Reference proteome</keyword>
<keyword evidence="3" id="KW-0808">Transferase</keyword>
<feature type="compositionally biased region" description="Polar residues" evidence="7">
    <location>
        <begin position="1362"/>
        <end position="1378"/>
    </location>
</feature>
<dbReference type="Pfam" id="PF22600">
    <property type="entry name" value="MTPAP-like_central"/>
    <property type="match status" value="1"/>
</dbReference>
<dbReference type="InterPro" id="IPR043519">
    <property type="entry name" value="NT_sf"/>
</dbReference>
<evidence type="ECO:0000256" key="7">
    <source>
        <dbReference type="SAM" id="MobiDB-lite"/>
    </source>
</evidence>
<dbReference type="SUPFAM" id="SSF81301">
    <property type="entry name" value="Nucleotidyltransferase"/>
    <property type="match status" value="2"/>
</dbReference>
<dbReference type="Gene3D" id="1.10.1410.10">
    <property type="match status" value="2"/>
</dbReference>
<dbReference type="Proteomes" id="UP001652641">
    <property type="component" value="Chromosome 10"/>
</dbReference>
<feature type="compositionally biased region" description="Basic and acidic residues" evidence="7">
    <location>
        <begin position="1260"/>
        <end position="1274"/>
    </location>
</feature>
<protein>
    <submittedName>
        <fullName evidence="10">Terminal uridylyltransferase 4 isoform X15</fullName>
    </submittedName>
</protein>
<reference evidence="10" key="1">
    <citation type="submission" date="2025-08" db="UniProtKB">
        <authorList>
            <consortium name="RefSeq"/>
        </authorList>
    </citation>
    <scope>IDENTIFICATION</scope>
    <source>
        <tissue evidence="10">Cell line</tissue>
    </source>
</reference>
<feature type="region of interest" description="Disordered" evidence="7">
    <location>
        <begin position="773"/>
        <end position="796"/>
    </location>
</feature>
<comment type="cofactor">
    <cofactor evidence="2">
        <name>Mg(2+)</name>
        <dbReference type="ChEBI" id="CHEBI:18420"/>
    </cofactor>
</comment>
<feature type="compositionally biased region" description="Basic and acidic residues" evidence="7">
    <location>
        <begin position="1"/>
        <end position="16"/>
    </location>
</feature>
<evidence type="ECO:0000256" key="3">
    <source>
        <dbReference type="ARBA" id="ARBA00022679"/>
    </source>
</evidence>
<dbReference type="GeneID" id="112914714"/>
<feature type="compositionally biased region" description="Low complexity" evidence="7">
    <location>
        <begin position="1327"/>
        <end position="1352"/>
    </location>
</feature>
<dbReference type="InterPro" id="IPR036875">
    <property type="entry name" value="Znf_CCHC_sf"/>
</dbReference>
<dbReference type="InterPro" id="IPR045100">
    <property type="entry name" value="TUT4/7_NTP_transf"/>
</dbReference>
<sequence>MEDSKASKNENHEPKKNAWAISNQTLKTRNDKSIKEIGTSSPNKNSSKKNKQNDICIEKTEAKSCKVNAANVAIPKDLGLVLRDQSHCKTKKSPNSPVKAEKIPVSQAKAEKSPKSPNSPVKTEKTPSSQATATEKALSSQRKTEKVPSSQMKSEKVLGSPVEPEKVPSLLSKENMRRTELQQIGKKIPSSFTSLDKVNIDVVEGGKSVLENSPLSQKQQACADNTGDSDDSASGIEDIADDLSKMKNDDSNKENSSEMDYLENATVIDESALTPEQRLGLKQAEERLERDHIFRLEKRSPEYTNCRYLCKLCLIHIENIQGAHKHIKEKRHKKNILEKQEESELRSLPPPTPAHLAALSVAVIELAKEHGITDDDLRVRQEIVEEMSKVITTFLPECSLRLYGSSLTKFALKNSDVNIDIKFPPRMNHPDLLIQVLGILKKSVLYIDVESDFHAKVPVVVCKDRKSGLLCRVSAGNDMACLTTDLLAALGKMEPVFTPLVLAFRYWAKLCYIDSQTDGGIPSYCFALMVMFFLQQRKPPLLPCLLGSWSPLTLGTPNQVSLGQLWLELLKFYTLDFALEEYVICVRIQDILTRENKNWPKRRIAIEDPFSVKRNVARSLNSQLVYEYVVERFRAAYRYFACPQRKGGNKSVDSMKKEKGKISNKKSVKSDNMASNCCILLGESTEKINAGRGQPDKYEMECTSQRCITEDDSLLVNELALAELGRESSCLSTSKDSELEPKSIKKQDDLAPSETCLKKELSQCNCIDYKSPDPSESAVTDCRSNTETESSHQIVSTDTSATSCNCKATEDASDLNDDDNHPTQELYYVFDKFILTSGKPPTIVCSICKKDGHSKNDCPEDFRKIDLKPLPPMTNRFREILDLVCKRCFDELSPPFSEQHNREQILIGLEKFIQKEYDEKARLCLFGSSKNGFGFRDSDLDICMTLEGHENAEKLNCKEIIENLAKILKRHPGLRNILPITTAKVPIVKFEHRRSGLEGDISLYNTLAQHNTRMLATYAAIDPRVQYLGYTMKVFAKRCDIGDASRGSLSSYAYILMVLYFLQQRKPPVIPVLQEIFDGKQIPQRMVDGWNAFFFDKTEELKKRLPSLGKNTETLGELWLGLLRFYTEEFDFKEYVISIRQKKLLTTFEKQWTSKCIAIEDPFDLNHNLGAGVSRKMTNFIMKAFINGRKLFGTPFYPLIGREAEYFFDSRVLTDGELAPNDRCCRVCGKIGHYMKDCPKRRRLKKKDSEEEKDGNEEEKDSRDLVDPRDLHDSREFRDPRDLRCFICGDAGHVRRECPEVKLARQRNSSVAAAQLVRNLVNAQQVAGSAQQQGDQSIRTRQSSECSDSPSYSPQPQPFPQNTSQSAAITQSPSQPGSQPKLGPPQQGTQTPHQVQMPMYNFPQSPPAQYSPMHNMGLLPMHPLQIPAPSWPIHGPVIHSAPGSAPSNITLNDPSIIFAQPAARPVAIPNSSHDGHWPRTVAPNSLVNNGTVGNSEPGFPGLNPPIPWEHAPRPHFPLVPASWPYGLHQNFMHQGNARFQPNKPFYTQDRCATRRCRERCPHPPRGNVSE</sequence>
<keyword evidence="4" id="KW-0479">Metal-binding</keyword>
<name>A0ABM4XPU9_VULVU</name>
<feature type="domain" description="CCHC-type" evidence="8">
    <location>
        <begin position="845"/>
        <end position="860"/>
    </location>
</feature>
<feature type="region of interest" description="Disordered" evidence="7">
    <location>
        <begin position="1242"/>
        <end position="1274"/>
    </location>
</feature>
<evidence type="ECO:0000256" key="2">
    <source>
        <dbReference type="ARBA" id="ARBA00001946"/>
    </source>
</evidence>
<dbReference type="Pfam" id="PF00098">
    <property type="entry name" value="zf-CCHC"/>
    <property type="match status" value="2"/>
</dbReference>
<dbReference type="CDD" id="cd05402">
    <property type="entry name" value="NT_PAP_TUTase"/>
    <property type="match status" value="2"/>
</dbReference>
<feature type="compositionally biased region" description="Low complexity" evidence="7">
    <location>
        <begin position="1379"/>
        <end position="1396"/>
    </location>
</feature>
<feature type="compositionally biased region" description="Polar residues" evidence="7">
    <location>
        <begin position="211"/>
        <end position="223"/>
    </location>
</feature>
<feature type="compositionally biased region" description="Polar residues" evidence="7">
    <location>
        <begin position="115"/>
        <end position="152"/>
    </location>
</feature>
<evidence type="ECO:0000256" key="6">
    <source>
        <dbReference type="PROSITE-ProRule" id="PRU00047"/>
    </source>
</evidence>
<dbReference type="InterPro" id="IPR001878">
    <property type="entry name" value="Znf_CCHC"/>
</dbReference>
<organism evidence="9 10">
    <name type="scientific">Vulpes vulpes</name>
    <name type="common">Red fox</name>
    <dbReference type="NCBI Taxonomy" id="9627"/>
    <lineage>
        <taxon>Eukaryota</taxon>
        <taxon>Metazoa</taxon>
        <taxon>Chordata</taxon>
        <taxon>Craniata</taxon>
        <taxon>Vertebrata</taxon>
        <taxon>Euteleostomi</taxon>
        <taxon>Mammalia</taxon>
        <taxon>Eutheria</taxon>
        <taxon>Laurasiatheria</taxon>
        <taxon>Carnivora</taxon>
        <taxon>Caniformia</taxon>
        <taxon>Canidae</taxon>
        <taxon>Vulpes</taxon>
    </lineage>
</organism>
<dbReference type="PANTHER" id="PTHR12271:SF49">
    <property type="entry name" value="TERMINAL URIDYLYLTRANSFERASE 4"/>
    <property type="match status" value="1"/>
</dbReference>
<feature type="domain" description="CCHC-type" evidence="8">
    <location>
        <begin position="1284"/>
        <end position="1300"/>
    </location>
</feature>
<dbReference type="GO" id="GO:0016779">
    <property type="term" value="F:nucleotidyltransferase activity"/>
    <property type="evidence" value="ECO:0007669"/>
    <property type="project" value="UniProtKB-KW"/>
</dbReference>
<dbReference type="PANTHER" id="PTHR12271">
    <property type="entry name" value="POLY A POLYMERASE CID PAP -RELATED"/>
    <property type="match status" value="1"/>
</dbReference>
<dbReference type="SUPFAM" id="SSF57756">
    <property type="entry name" value="Retrovirus zinc finger-like domains"/>
    <property type="match status" value="2"/>
</dbReference>
<keyword evidence="6" id="KW-0863">Zinc-finger</keyword>
<evidence type="ECO:0000256" key="1">
    <source>
        <dbReference type="ARBA" id="ARBA00001936"/>
    </source>
</evidence>
<dbReference type="Pfam" id="PF03828">
    <property type="entry name" value="PAP_assoc"/>
    <property type="match status" value="2"/>
</dbReference>
<evidence type="ECO:0000313" key="9">
    <source>
        <dbReference type="Proteomes" id="UP001652641"/>
    </source>
</evidence>
<dbReference type="RefSeq" id="XP_072580060.1">
    <property type="nucleotide sequence ID" value="XM_072723959.1"/>
</dbReference>
<keyword evidence="6" id="KW-0862">Zinc</keyword>
<dbReference type="SMART" id="SM00343">
    <property type="entry name" value="ZnF_C2HC"/>
    <property type="match status" value="3"/>
</dbReference>
<dbReference type="Pfam" id="PF19088">
    <property type="entry name" value="TUTase"/>
    <property type="match status" value="1"/>
</dbReference>
<feature type="region of interest" description="Disordered" evidence="7">
    <location>
        <begin position="85"/>
        <end position="174"/>
    </location>
</feature>
<dbReference type="InterPro" id="IPR054708">
    <property type="entry name" value="MTPAP-like_central"/>
</dbReference>